<keyword evidence="2" id="KW-1185">Reference proteome</keyword>
<dbReference type="EMBL" id="JAUKVY010000024">
    <property type="protein sequence ID" value="MDO1536013.1"/>
    <property type="molecule type" value="Genomic_DNA"/>
</dbReference>
<protein>
    <submittedName>
        <fullName evidence="1">Asp/Glu racemase</fullName>
    </submittedName>
</protein>
<accession>A0ABT8SC46</accession>
<evidence type="ECO:0000313" key="2">
    <source>
        <dbReference type="Proteomes" id="UP001169027"/>
    </source>
</evidence>
<evidence type="ECO:0000313" key="1">
    <source>
        <dbReference type="EMBL" id="MDO1536013.1"/>
    </source>
</evidence>
<dbReference type="PIRSF" id="PIRSF015736">
    <property type="entry name" value="MI"/>
    <property type="match status" value="1"/>
</dbReference>
<dbReference type="Gene3D" id="3.40.50.12500">
    <property type="match status" value="1"/>
</dbReference>
<comment type="caution">
    <text evidence="1">The sequence shown here is derived from an EMBL/GenBank/DDBJ whole genome shotgun (WGS) entry which is preliminary data.</text>
</comment>
<dbReference type="InterPro" id="IPR053714">
    <property type="entry name" value="Iso_Racemase_Enz_sf"/>
</dbReference>
<dbReference type="PANTHER" id="PTHR40267">
    <property type="entry name" value="BLR3294 PROTEIN"/>
    <property type="match status" value="1"/>
</dbReference>
<gene>
    <name evidence="1" type="ORF">Q2T77_27375</name>
</gene>
<dbReference type="RefSeq" id="WP_301813893.1">
    <property type="nucleotide sequence ID" value="NZ_JAUJZH010000024.1"/>
</dbReference>
<organism evidence="1 2">
    <name type="scientific">Variovorax ginsengisoli</name>
    <dbReference type="NCBI Taxonomy" id="363844"/>
    <lineage>
        <taxon>Bacteria</taxon>
        <taxon>Pseudomonadati</taxon>
        <taxon>Pseudomonadota</taxon>
        <taxon>Betaproteobacteria</taxon>
        <taxon>Burkholderiales</taxon>
        <taxon>Comamonadaceae</taxon>
        <taxon>Variovorax</taxon>
    </lineage>
</organism>
<dbReference type="Pfam" id="PF17645">
    <property type="entry name" value="Amdase"/>
    <property type="match status" value="1"/>
</dbReference>
<dbReference type="Proteomes" id="UP001169027">
    <property type="component" value="Unassembled WGS sequence"/>
</dbReference>
<sequence>MIRTGEQQANPFAPPATPSFRFDGSGTLCRLGLIYIASSIVMDAEWAAMAAPGVSVHTTRIKLPKVTVEGIEQMMDSPELAQAARLVGSAPIDLLCFGGTSASFLHGTAYDHALIAKMKQWVPGPLINTASTATLAALRKVAAGKVALATPYVDAVHAKAIRFLEENGHPVVRHANLRIDEDRALAEVPLSQVYDLVRSVDHPEASAIFISCTNFRSVGAIEALEQSLGKPVISAVQASFWHCLELLQIAGARPGYGQLFDGRLAPGA</sequence>
<dbReference type="InterPro" id="IPR026286">
    <property type="entry name" value="MaiA/AMDase"/>
</dbReference>
<reference evidence="1" key="1">
    <citation type="submission" date="2023-06" db="EMBL/GenBank/DDBJ databases">
        <authorList>
            <person name="Jiang Y."/>
            <person name="Liu Q."/>
        </authorList>
    </citation>
    <scope>NUCLEOTIDE SEQUENCE</scope>
    <source>
        <strain evidence="1">CGMCC 1.12090</strain>
    </source>
</reference>
<dbReference type="PANTHER" id="PTHR40267:SF1">
    <property type="entry name" value="BLR3294 PROTEIN"/>
    <property type="match status" value="1"/>
</dbReference>
<proteinExistence type="predicted"/>
<name>A0ABT8SC46_9BURK</name>